<dbReference type="InterPro" id="IPR036691">
    <property type="entry name" value="Endo/exonu/phosph_ase_sf"/>
</dbReference>
<dbReference type="SUPFAM" id="SSF57667">
    <property type="entry name" value="beta-beta-alpha zinc fingers"/>
    <property type="match status" value="2"/>
</dbReference>
<dbReference type="PANTHER" id="PTHR36688:SF2">
    <property type="entry name" value="ENDONUCLEASE_EXONUCLEASE_PHOSPHATASE DOMAIN-CONTAINING PROTEIN"/>
    <property type="match status" value="1"/>
</dbReference>
<proteinExistence type="predicted"/>
<feature type="compositionally biased region" description="Low complexity" evidence="2">
    <location>
        <begin position="1739"/>
        <end position="1752"/>
    </location>
</feature>
<name>F9WST4_TRYVY</name>
<feature type="compositionally biased region" description="Basic and acidic residues" evidence="2">
    <location>
        <begin position="1359"/>
        <end position="1369"/>
    </location>
</feature>
<dbReference type="EMBL" id="CAEX01005996">
    <property type="protein sequence ID" value="CCD20623.1"/>
    <property type="molecule type" value="Genomic_DNA"/>
</dbReference>
<organism evidence="6 7">
    <name type="scientific">Trypanosoma vivax (strain Y486)</name>
    <dbReference type="NCBI Taxonomy" id="1055687"/>
    <lineage>
        <taxon>Eukaryota</taxon>
        <taxon>Discoba</taxon>
        <taxon>Euglenozoa</taxon>
        <taxon>Kinetoplastea</taxon>
        <taxon>Metakinetoplastina</taxon>
        <taxon>Trypanosomatida</taxon>
        <taxon>Trypanosomatidae</taxon>
        <taxon>Trypanosoma</taxon>
        <taxon>Duttonella</taxon>
    </lineage>
</organism>
<evidence type="ECO:0000313" key="6">
    <source>
        <dbReference type="EMBL" id="CCD20623.1"/>
    </source>
</evidence>
<feature type="region of interest" description="Disordered" evidence="2">
    <location>
        <begin position="1654"/>
        <end position="1683"/>
    </location>
</feature>
<dbReference type="Proteomes" id="UP000009027">
    <property type="component" value="Unassembled WGS sequence"/>
</dbReference>
<feature type="domain" description="C2H2-type" evidence="3">
    <location>
        <begin position="1518"/>
        <end position="1545"/>
    </location>
</feature>
<feature type="region of interest" description="Disordered" evidence="2">
    <location>
        <begin position="1725"/>
        <end position="1752"/>
    </location>
</feature>
<feature type="compositionally biased region" description="Gly residues" evidence="2">
    <location>
        <begin position="1482"/>
        <end position="1492"/>
    </location>
</feature>
<feature type="compositionally biased region" description="Basic and acidic residues" evidence="2">
    <location>
        <begin position="1317"/>
        <end position="1327"/>
    </location>
</feature>
<dbReference type="InterPro" id="IPR013087">
    <property type="entry name" value="Znf_C2H2_type"/>
</dbReference>
<keyword evidence="7" id="KW-1185">Reference proteome</keyword>
<dbReference type="VEuPathDB" id="TriTrypDB:TvY486_0034810"/>
<dbReference type="InterPro" id="IPR005135">
    <property type="entry name" value="Endo/exonuclease/phosphatase"/>
</dbReference>
<feature type="domain" description="Reverse transcriptase" evidence="4">
    <location>
        <begin position="499"/>
        <end position="767"/>
    </location>
</feature>
<dbReference type="InterPro" id="IPR012337">
    <property type="entry name" value="RNaseH-like_sf"/>
</dbReference>
<dbReference type="PROSITE" id="PS50879">
    <property type="entry name" value="RNASE_H_1"/>
    <property type="match status" value="1"/>
</dbReference>
<evidence type="ECO:0000256" key="1">
    <source>
        <dbReference type="PROSITE-ProRule" id="PRU00042"/>
    </source>
</evidence>
<dbReference type="PROSITE" id="PS00028">
    <property type="entry name" value="ZINC_FINGER_C2H2_1"/>
    <property type="match status" value="4"/>
</dbReference>
<dbReference type="CDD" id="cd09276">
    <property type="entry name" value="Rnase_HI_RT_non_LTR"/>
    <property type="match status" value="1"/>
</dbReference>
<dbReference type="InterPro" id="IPR000477">
    <property type="entry name" value="RT_dom"/>
</dbReference>
<evidence type="ECO:0000313" key="7">
    <source>
        <dbReference type="Proteomes" id="UP000009027"/>
    </source>
</evidence>
<dbReference type="InterPro" id="IPR052560">
    <property type="entry name" value="RdDP_mobile_element"/>
</dbReference>
<dbReference type="SUPFAM" id="SSF56219">
    <property type="entry name" value="DNase I-like"/>
    <property type="match status" value="1"/>
</dbReference>
<dbReference type="PROSITE" id="PS50157">
    <property type="entry name" value="ZINC_FINGER_C2H2_2"/>
    <property type="match status" value="2"/>
</dbReference>
<sequence length="1752" mass="196071">MQHHRHSGVNEVVRILPCTCGRATLDARRLLLLISGDVERNPGPQIRGAQWNSGGLSQAKRVALERKLHEDMVLFCLLQETHLASAECAALKIGGYQHVGQARTPHCGGVSILVREGVGVEVGVLEKRVPERATVTLRFSANASLTIASAYYPRKADVSSESLDTLLGASGPLVVGADVNSHHVLWDPLRPSDDKGECIVDWCVQNDLSIANTGSATRRQPGTAALSSPDITLCRDCEVSNWKSTLSPDSDHHWITFDVFVGTSLDVIAPSKPARALYAWNKARWNDFRKLSDEFIFRRMKRSAKGADAMNEAVTRGIRMAAKRTIPKGKGVAPPFWTPELTKLDKMVQECKNERKRDALIRWRRKVLTDTALGRWKENVAKLSVTESASWNLVKSIYAPRPLTSPVLVMDGHPLTKRQQAQALAQMYMARSTKAPHAPEMKIPSTRQCTFQHITEAELDVALRELSSGTLPGDDEIHCEELKQLGRVSRRCILRLFNYSLRTGQVPAKWRQGIIVPLLKPNKPASSMASFRPVTLTSTLCKLMERIVARRVRDCIDDKLQPQQAGFRPARSTLDTLMQVTSAVRRRKDGEKTAAVFIDYARTFDSVDHGCIVKELLSFGVEKHLVAWIAGFLKGRTAKVRVNNVLSEDISLTCGVPQGSVLGPLLFIVTVDSLSKRLNCIPGLQHGFFADDLTIVCTSADLGEIQQTIQQGLDCITNWSAEYYMEVSAEKTEYTLFGARETNLLSLKVGETAIKEERTPKLLGLTIQPHKGLSKHVMCMKAAANTRLLQLRAVASPEWGPDREKLRAFYLALVQAKMCYGVASWWFDTSLSDRERLERVQTQAAHIVAGIPKAANREDALREARLKPINEVAHRRALEYYLRLKAKGPVHAKVADSIFPPEHPIHVRLAKVQHLYSIIDSPEKPHDATVLQWARRVHFNITTPGGLNADAPEKDKKVHTMRRVQRFSDFDYQVWTDGSVMLDVSSGAGALVYPKEGRREKVVLGAGSLACSYRAECVAMEAGLKRLVEVIELSKTHRTRVVAFTDSLSLLMALNTGPAAVEDAILRRIWDLILHIVRLRVSVNFQFVFSHCGVPRNEAADKAAEQGNAKPQSYPAWITDIVTGVERQVRNEMYRAFEEGRMTRTHRSALLDHVRPAPKHTKVDRLGESLLAQFRTGTSKHFGWLHRVLTRKMDQLECRWCSAQDATRDAAEEHPSPETVADSEAAPNLGIATRQSDPIICPLCNMVCARRQAGVVHLVKIHGLERDCALALTKKARRAALTYKKGYTCHVCGDDFERRGLLVEHMATHPPDVVPTVEERPKRPREDDTADDGNALKCPWCAKKYTAHAWLRKHMLQKHPEKQLSRGGEEAQDGLVSDGEAEQEEQQQTEFVCQQCHRVLKSKTWLTRHKCEPTSIINSEDSNVEEQSVTAACPICSKEYHYRWLLRHMLTKHPGHDESLRPQPRAKPKRKEMRSEAQSQGEGSGPLGPAGDGDGDAERPRKRPRLGRHTEEEEGRDYVCGRCGSAYKQWYSLVWHTRTHHKNATTVKRKMKDGTVAVTPLLQRSLQCPYCPMKCALKQYLTMHLQAKHGQPRREARHNSLKVECRESAAHLLECPSLRELRKKHGLETLKDGELFFSAQLASFLKELFKLESPSAPTPDEPKLRPARAVKRHRSPTELDTTYPPSAVAKRIGVCTARGMRKRVREADSPSKAICFKVPLDEARMRSGLRSTSPAGLQSRGSSRESSAARAD</sequence>
<protein>
    <recommendedName>
        <fullName evidence="8">Reverse transcriptase (RNA-dependent DNA polymerase)</fullName>
    </recommendedName>
</protein>
<feature type="region of interest" description="Disordered" evidence="2">
    <location>
        <begin position="1209"/>
        <end position="1228"/>
    </location>
</feature>
<dbReference type="Gene3D" id="3.60.10.10">
    <property type="entry name" value="Endonuclease/exonuclease/phosphatase"/>
    <property type="match status" value="1"/>
</dbReference>
<accession>F9WST4</accession>
<dbReference type="CDD" id="cd01650">
    <property type="entry name" value="RT_nLTR_like"/>
    <property type="match status" value="1"/>
</dbReference>
<evidence type="ECO:0008006" key="8">
    <source>
        <dbReference type="Google" id="ProtNLM"/>
    </source>
</evidence>
<dbReference type="InterPro" id="IPR002156">
    <property type="entry name" value="RNaseH_domain"/>
</dbReference>
<gene>
    <name evidence="6" type="ORF">TvY486_0034810</name>
</gene>
<keyword evidence="1" id="KW-0863">Zinc-finger</keyword>
<evidence type="ECO:0000259" key="4">
    <source>
        <dbReference type="PROSITE" id="PS50878"/>
    </source>
</evidence>
<dbReference type="Pfam" id="PF14529">
    <property type="entry name" value="Exo_endo_phos_2"/>
    <property type="match status" value="1"/>
</dbReference>
<dbReference type="PROSITE" id="PS50878">
    <property type="entry name" value="RT_POL"/>
    <property type="match status" value="1"/>
</dbReference>
<evidence type="ECO:0000259" key="3">
    <source>
        <dbReference type="PROSITE" id="PS50157"/>
    </source>
</evidence>
<feature type="domain" description="RNase H type-1" evidence="5">
    <location>
        <begin position="968"/>
        <end position="1109"/>
    </location>
</feature>
<dbReference type="GO" id="GO:0003676">
    <property type="term" value="F:nucleic acid binding"/>
    <property type="evidence" value="ECO:0007669"/>
    <property type="project" value="InterPro"/>
</dbReference>
<dbReference type="Pfam" id="PF00078">
    <property type="entry name" value="RVT_1"/>
    <property type="match status" value="1"/>
</dbReference>
<dbReference type="InterPro" id="IPR036397">
    <property type="entry name" value="RNaseH_sf"/>
</dbReference>
<dbReference type="Pfam" id="PF00096">
    <property type="entry name" value="zf-C2H2"/>
    <property type="match status" value="1"/>
</dbReference>
<evidence type="ECO:0000256" key="2">
    <source>
        <dbReference type="SAM" id="MobiDB-lite"/>
    </source>
</evidence>
<dbReference type="SUPFAM" id="SSF53098">
    <property type="entry name" value="Ribonuclease H-like"/>
    <property type="match status" value="1"/>
</dbReference>
<dbReference type="Gene3D" id="3.30.160.60">
    <property type="entry name" value="Classic Zinc Finger"/>
    <property type="match status" value="3"/>
</dbReference>
<dbReference type="PANTHER" id="PTHR36688">
    <property type="entry name" value="ENDO/EXONUCLEASE/PHOSPHATASE DOMAIN-CONTAINING PROTEIN"/>
    <property type="match status" value="1"/>
</dbReference>
<feature type="region of interest" description="Disordered" evidence="2">
    <location>
        <begin position="1454"/>
        <end position="1511"/>
    </location>
</feature>
<dbReference type="GO" id="GO:0004523">
    <property type="term" value="F:RNA-DNA hybrid ribonuclease activity"/>
    <property type="evidence" value="ECO:0007669"/>
    <property type="project" value="InterPro"/>
</dbReference>
<dbReference type="InterPro" id="IPR036236">
    <property type="entry name" value="Znf_C2H2_sf"/>
</dbReference>
<keyword evidence="1" id="KW-0862">Zinc</keyword>
<dbReference type="SMART" id="SM00355">
    <property type="entry name" value="ZnF_C2H2"/>
    <property type="match status" value="7"/>
</dbReference>
<dbReference type="Gene3D" id="3.30.420.10">
    <property type="entry name" value="Ribonuclease H-like superfamily/Ribonuclease H"/>
    <property type="match status" value="1"/>
</dbReference>
<feature type="region of interest" description="Disordered" evidence="2">
    <location>
        <begin position="1312"/>
        <end position="1331"/>
    </location>
</feature>
<reference evidence="6 7" key="1">
    <citation type="journal article" date="2012" name="Proc. Natl. Acad. Sci. U.S.A.">
        <title>Antigenic diversity is generated by distinct evolutionary mechanisms in African trypanosome species.</title>
        <authorList>
            <person name="Jackson A.P."/>
            <person name="Berry A."/>
            <person name="Aslett M."/>
            <person name="Allison H.C."/>
            <person name="Burton P."/>
            <person name="Vavrova-Anderson J."/>
            <person name="Brown R."/>
            <person name="Browne H."/>
            <person name="Corton N."/>
            <person name="Hauser H."/>
            <person name="Gamble J."/>
            <person name="Gilderthorp R."/>
            <person name="Marcello L."/>
            <person name="McQuillan J."/>
            <person name="Otto T.D."/>
            <person name="Quail M.A."/>
            <person name="Sanders M.J."/>
            <person name="van Tonder A."/>
            <person name="Ginger M.L."/>
            <person name="Field M.C."/>
            <person name="Barry J.D."/>
            <person name="Hertz-Fowler C."/>
            <person name="Berriman M."/>
        </authorList>
    </citation>
    <scope>NUCLEOTIDE SEQUENCE</scope>
    <source>
        <strain evidence="6 7">Y486</strain>
    </source>
</reference>
<keyword evidence="1" id="KW-0479">Metal-binding</keyword>
<feature type="domain" description="C2H2-type" evidence="3">
    <location>
        <begin position="1287"/>
        <end position="1309"/>
    </location>
</feature>
<dbReference type="GO" id="GO:0008270">
    <property type="term" value="F:zinc ion binding"/>
    <property type="evidence" value="ECO:0007669"/>
    <property type="project" value="UniProtKB-KW"/>
</dbReference>
<feature type="compositionally biased region" description="Basic residues" evidence="2">
    <location>
        <begin position="1665"/>
        <end position="1674"/>
    </location>
</feature>
<feature type="region of interest" description="Disordered" evidence="2">
    <location>
        <begin position="1359"/>
        <end position="1383"/>
    </location>
</feature>
<evidence type="ECO:0000259" key="5">
    <source>
        <dbReference type="PROSITE" id="PS50879"/>
    </source>
</evidence>